<name>A0A1E7DE22_ALTMA</name>
<dbReference type="AlphaFoldDB" id="A0A1E7DE22"/>
<sequence>MNKLLPLISFMFLLALPSTAYAKDELIVIQKESSDGKQREDYFYLIGTQSRGKPANFTLWRNQFDFDKAWDGKGNPKLTIENAVLKAKEFYKPEGALQLIGLELRLGYSFDSNVWYYLISLAKASDITERGVESDKIYRVVVLTSGEVLPPYTPK</sequence>
<accession>A0A1E7DE22</accession>
<dbReference type="Proteomes" id="UP000095392">
    <property type="component" value="Unassembled WGS sequence"/>
</dbReference>
<organism evidence="2 3">
    <name type="scientific">Alteromonas macleodii</name>
    <name type="common">Pseudoalteromonas macleodii</name>
    <dbReference type="NCBI Taxonomy" id="28108"/>
    <lineage>
        <taxon>Bacteria</taxon>
        <taxon>Pseudomonadati</taxon>
        <taxon>Pseudomonadota</taxon>
        <taxon>Gammaproteobacteria</taxon>
        <taxon>Alteromonadales</taxon>
        <taxon>Alteromonadaceae</taxon>
        <taxon>Alteromonas/Salinimonas group</taxon>
        <taxon>Alteromonas</taxon>
    </lineage>
</organism>
<evidence type="ECO:0000256" key="1">
    <source>
        <dbReference type="SAM" id="SignalP"/>
    </source>
</evidence>
<dbReference type="RefSeq" id="WP_069944281.1">
    <property type="nucleotide sequence ID" value="NZ_JAHAVY010000001.1"/>
</dbReference>
<feature type="chain" id="PRO_5043144475" description="Lipoprotein" evidence="1">
    <location>
        <begin position="23"/>
        <end position="155"/>
    </location>
</feature>
<evidence type="ECO:0000313" key="3">
    <source>
        <dbReference type="Proteomes" id="UP000095392"/>
    </source>
</evidence>
<protein>
    <recommendedName>
        <fullName evidence="4">Lipoprotein</fullName>
    </recommendedName>
</protein>
<dbReference type="EMBL" id="MIPY01000011">
    <property type="protein sequence ID" value="OES32519.1"/>
    <property type="molecule type" value="Genomic_DNA"/>
</dbReference>
<gene>
    <name evidence="2" type="ORF">BFV95_1927</name>
</gene>
<feature type="signal peptide" evidence="1">
    <location>
        <begin position="1"/>
        <end position="22"/>
    </location>
</feature>
<evidence type="ECO:0008006" key="4">
    <source>
        <dbReference type="Google" id="ProtNLM"/>
    </source>
</evidence>
<evidence type="ECO:0000313" key="2">
    <source>
        <dbReference type="EMBL" id="OES32519.1"/>
    </source>
</evidence>
<comment type="caution">
    <text evidence="2">The sequence shown here is derived from an EMBL/GenBank/DDBJ whole genome shotgun (WGS) entry which is preliminary data.</text>
</comment>
<reference evidence="2 3" key="1">
    <citation type="submission" date="2016-09" db="EMBL/GenBank/DDBJ databases">
        <title>Draft Genome Sequence of four Alteromonas macleodii strains isolated from copper coupons and grown long-term at elevated copper levels.</title>
        <authorList>
            <person name="Cusick K."/>
            <person name="Dale J."/>
            <person name="Little B."/>
            <person name="Biffinger J."/>
        </authorList>
    </citation>
    <scope>NUCLEOTIDE SEQUENCE [LARGE SCALE GENOMIC DNA]</scope>
    <source>
        <strain evidence="2 3">KCP01</strain>
    </source>
</reference>
<proteinExistence type="predicted"/>
<keyword evidence="3" id="KW-1185">Reference proteome</keyword>
<keyword evidence="1" id="KW-0732">Signal</keyword>